<dbReference type="AlphaFoldDB" id="A0A8C8X4K6"/>
<evidence type="ECO:0000313" key="1">
    <source>
        <dbReference type="Ensembl" id="ENSPLOP00000013449.1"/>
    </source>
</evidence>
<protein>
    <submittedName>
        <fullName evidence="1">Uncharacterized protein</fullName>
    </submittedName>
</protein>
<dbReference type="Ensembl" id="ENSPLOT00000014916.1">
    <property type="protein sequence ID" value="ENSPLOP00000013449.1"/>
    <property type="gene ID" value="ENSPLOG00000009855.1"/>
</dbReference>
<reference evidence="1" key="2">
    <citation type="submission" date="2025-08" db="UniProtKB">
        <authorList>
            <consortium name="Ensembl"/>
        </authorList>
    </citation>
    <scope>IDENTIFICATION</scope>
</reference>
<organism evidence="1 2">
    <name type="scientific">Panthera leo</name>
    <name type="common">Lion</name>
    <dbReference type="NCBI Taxonomy" id="9689"/>
    <lineage>
        <taxon>Eukaryota</taxon>
        <taxon>Metazoa</taxon>
        <taxon>Chordata</taxon>
        <taxon>Craniata</taxon>
        <taxon>Vertebrata</taxon>
        <taxon>Euteleostomi</taxon>
        <taxon>Mammalia</taxon>
        <taxon>Eutheria</taxon>
        <taxon>Laurasiatheria</taxon>
        <taxon>Carnivora</taxon>
        <taxon>Feliformia</taxon>
        <taxon>Felidae</taxon>
        <taxon>Pantherinae</taxon>
        <taxon>Panthera</taxon>
    </lineage>
</organism>
<dbReference type="GeneTree" id="ENSGT01030000235142"/>
<reference evidence="1" key="1">
    <citation type="journal article" date="2019" name="bioRxiv">
        <title>Long live the king: chromosome-level assembly of the lion (Panthera leo) using linked-read, Hi-C, and long read data.</title>
        <authorList>
            <person name="Armstrong E.E."/>
            <person name="Taylor R.W."/>
            <person name="Miller D.E."/>
            <person name="Kaelin C."/>
            <person name="Barsh G."/>
            <person name="Hadly E.A."/>
            <person name="Petrov D."/>
        </authorList>
    </citation>
    <scope>NUCLEOTIDE SEQUENCE [LARGE SCALE GENOMIC DNA]</scope>
</reference>
<reference evidence="1" key="3">
    <citation type="submission" date="2025-09" db="UniProtKB">
        <authorList>
            <consortium name="Ensembl"/>
        </authorList>
    </citation>
    <scope>IDENTIFICATION</scope>
</reference>
<dbReference type="Proteomes" id="UP000694399">
    <property type="component" value="Chromosome D3"/>
</dbReference>
<accession>A0A8C8X4K6</accession>
<proteinExistence type="predicted"/>
<dbReference type="OMA" id="KRTPRIM"/>
<keyword evidence="2" id="KW-1185">Reference proteome</keyword>
<sequence>MLTLVTTRSGLTVPKGSGCQSDSTQGFCERQAAFREVAKLEANLPCVCQAPRFSDPNKPHCFQPTVTPSEGNHQGGYFHFETTDVVWGLNKLFADLLNCDDSLNIKATECICRTKRTPRIMVRLH</sequence>
<evidence type="ECO:0000313" key="2">
    <source>
        <dbReference type="Proteomes" id="UP000694399"/>
    </source>
</evidence>
<name>A0A8C8X4K6_PANLE</name>